<evidence type="ECO:0008006" key="6">
    <source>
        <dbReference type="Google" id="ProtNLM"/>
    </source>
</evidence>
<sequence>MRDKSGLILVIFLSFTVCQAVDEGKSRFQIPSSTEFKCQNEFPLKETVNLLKKIVDKYGERRNERDVDGNEWTSMLIDQSKEIKVDGREFRLNSPEKVETTFFLEILELLDEEIFVVPGHTKALWSARHPDRTFLLHKISFDCGKDEVACGLQCCSCRTRSIQNDFLEEIAEKRKRFRRSPTRVISRKYFNDYQITQNGITYSLEPKSGMNCRYRLSQFDDLYKRRNVYNIRTDTIFYKCPPGHGCCSLGCVLISKTLEISQPPSVEYMLDRPRQALVFAQTFFNENSLYIYALLIFLVAFLFIIILVVHIKKIKSMNTNSQKLARNLRHKTTETQTSMASLLLLDSTQSTIRLIPPSSFSIQMRDDQSFLELGSHPSKSPHKRPHSSIVDYQIQPKFKFLSSPTDQPYSSPTFDYYSHTWNPKKSYDSSNPYQSTTLPRNVSTFKPLNTSPLKGI</sequence>
<feature type="chain" id="PRO_5042172126" description="CX domain-containing protein" evidence="3">
    <location>
        <begin position="21"/>
        <end position="456"/>
    </location>
</feature>
<evidence type="ECO:0000256" key="3">
    <source>
        <dbReference type="SAM" id="SignalP"/>
    </source>
</evidence>
<accession>A0AAF3FBY9</accession>
<proteinExistence type="predicted"/>
<evidence type="ECO:0000256" key="1">
    <source>
        <dbReference type="SAM" id="MobiDB-lite"/>
    </source>
</evidence>
<dbReference type="WBParaSite" id="MBELARI_LOCUS4473">
    <property type="protein sequence ID" value="MBELARI_LOCUS4473"/>
    <property type="gene ID" value="MBELARI_LOCUS4473"/>
</dbReference>
<feature type="signal peptide" evidence="3">
    <location>
        <begin position="1"/>
        <end position="20"/>
    </location>
</feature>
<dbReference type="Proteomes" id="UP000887575">
    <property type="component" value="Unassembled WGS sequence"/>
</dbReference>
<protein>
    <recommendedName>
        <fullName evidence="6">CX domain-containing protein</fullName>
    </recommendedName>
</protein>
<dbReference type="AlphaFoldDB" id="A0AAF3FBY9"/>
<keyword evidence="2" id="KW-0812">Transmembrane</keyword>
<feature type="transmembrane region" description="Helical" evidence="2">
    <location>
        <begin position="289"/>
        <end position="309"/>
    </location>
</feature>
<keyword evidence="2" id="KW-0472">Membrane</keyword>
<keyword evidence="3" id="KW-0732">Signal</keyword>
<name>A0AAF3FBY9_9BILA</name>
<reference evidence="5" key="1">
    <citation type="submission" date="2024-02" db="UniProtKB">
        <authorList>
            <consortium name="WormBaseParasite"/>
        </authorList>
    </citation>
    <scope>IDENTIFICATION</scope>
</reference>
<feature type="region of interest" description="Disordered" evidence="1">
    <location>
        <begin position="426"/>
        <end position="456"/>
    </location>
</feature>
<evidence type="ECO:0000313" key="5">
    <source>
        <dbReference type="WBParaSite" id="MBELARI_LOCUS4473"/>
    </source>
</evidence>
<evidence type="ECO:0000313" key="4">
    <source>
        <dbReference type="Proteomes" id="UP000887575"/>
    </source>
</evidence>
<keyword evidence="4" id="KW-1185">Reference proteome</keyword>
<evidence type="ECO:0000256" key="2">
    <source>
        <dbReference type="SAM" id="Phobius"/>
    </source>
</evidence>
<organism evidence="4 5">
    <name type="scientific">Mesorhabditis belari</name>
    <dbReference type="NCBI Taxonomy" id="2138241"/>
    <lineage>
        <taxon>Eukaryota</taxon>
        <taxon>Metazoa</taxon>
        <taxon>Ecdysozoa</taxon>
        <taxon>Nematoda</taxon>
        <taxon>Chromadorea</taxon>
        <taxon>Rhabditida</taxon>
        <taxon>Rhabditina</taxon>
        <taxon>Rhabditomorpha</taxon>
        <taxon>Rhabditoidea</taxon>
        <taxon>Rhabditidae</taxon>
        <taxon>Mesorhabditinae</taxon>
        <taxon>Mesorhabditis</taxon>
    </lineage>
</organism>
<keyword evidence="2" id="KW-1133">Transmembrane helix</keyword>